<dbReference type="EMBL" id="QUNO01000001">
    <property type="protein sequence ID" value="REH55565.1"/>
    <property type="molecule type" value="Genomic_DNA"/>
</dbReference>
<organism evidence="1 2">
    <name type="scientific">Kutzneria buriramensis</name>
    <dbReference type="NCBI Taxonomy" id="1045776"/>
    <lineage>
        <taxon>Bacteria</taxon>
        <taxon>Bacillati</taxon>
        <taxon>Actinomycetota</taxon>
        <taxon>Actinomycetes</taxon>
        <taxon>Pseudonocardiales</taxon>
        <taxon>Pseudonocardiaceae</taxon>
        <taxon>Kutzneria</taxon>
    </lineage>
</organism>
<dbReference type="Proteomes" id="UP000256269">
    <property type="component" value="Unassembled WGS sequence"/>
</dbReference>
<dbReference type="OrthoDB" id="4377297at2"/>
<keyword evidence="2" id="KW-1185">Reference proteome</keyword>
<accession>A0A3E0IBN4</accession>
<name>A0A3E0IBN4_9PSEU</name>
<dbReference type="RefSeq" id="WP_116172457.1">
    <property type="nucleotide sequence ID" value="NZ_CP144375.1"/>
</dbReference>
<sequence>MDDYLRDAAFGGNPGADVAKAAMGTPRQRWLAAVVLGGQGRYAAATTLLTELRHTADPVLASLAASTLASQRRQVGGHAAARRLDGEALARLAGVEPVADDPDCVDAAGAFTDALTGLAADAIGVGGPARRLHVVAADTVERLGGTEGHRWRSAVRLDWVRAEIELAAGRPAEALVPAERAVAVATAAGAVRHRVKSRMVLAAALANLHDVVSKERAEALLECDLHHNEALGLTPLVWPCALLLGELRPDGAPGWLERAKGVLSCVLLRADPVARSLAAASVWVP</sequence>
<evidence type="ECO:0000313" key="2">
    <source>
        <dbReference type="Proteomes" id="UP000256269"/>
    </source>
</evidence>
<gene>
    <name evidence="1" type="ORF">BCF44_101589</name>
</gene>
<proteinExistence type="predicted"/>
<comment type="caution">
    <text evidence="1">The sequence shown here is derived from an EMBL/GenBank/DDBJ whole genome shotgun (WGS) entry which is preliminary data.</text>
</comment>
<evidence type="ECO:0000313" key="1">
    <source>
        <dbReference type="EMBL" id="REH55565.1"/>
    </source>
</evidence>
<reference evidence="1 2" key="1">
    <citation type="submission" date="2018-08" db="EMBL/GenBank/DDBJ databases">
        <title>Genomic Encyclopedia of Archaeal and Bacterial Type Strains, Phase II (KMG-II): from individual species to whole genera.</title>
        <authorList>
            <person name="Goeker M."/>
        </authorList>
    </citation>
    <scope>NUCLEOTIDE SEQUENCE [LARGE SCALE GENOMIC DNA]</scope>
    <source>
        <strain evidence="1 2">DSM 45791</strain>
    </source>
</reference>
<dbReference type="AlphaFoldDB" id="A0A3E0IBN4"/>
<protein>
    <submittedName>
        <fullName evidence="1">Uncharacterized protein</fullName>
    </submittedName>
</protein>